<comment type="caution">
    <text evidence="3">The sequence shown here is derived from an EMBL/GenBank/DDBJ whole genome shotgun (WGS) entry which is preliminary data.</text>
</comment>
<keyword evidence="1" id="KW-0812">Transmembrane</keyword>
<feature type="transmembrane region" description="Helical" evidence="1">
    <location>
        <begin position="182"/>
        <end position="202"/>
    </location>
</feature>
<protein>
    <submittedName>
        <fullName evidence="3">Uncharacterized protein</fullName>
    </submittedName>
</protein>
<dbReference type="Proteomes" id="UP000523431">
    <property type="component" value="Unassembled WGS sequence"/>
</dbReference>
<dbReference type="RefSeq" id="WP_183842206.1">
    <property type="nucleotide sequence ID" value="NZ_JACIHU010000006.1"/>
</dbReference>
<dbReference type="EMBL" id="JACIHU010000006">
    <property type="protein sequence ID" value="MBB4480753.1"/>
    <property type="molecule type" value="Genomic_DNA"/>
</dbReference>
<keyword evidence="1" id="KW-1133">Transmembrane helix</keyword>
<sequence>MTVIREENSCEPGIGASAFSPRSKNQARWAIVALASISICMLVATLTVVLASGVRPLLLREDGIIEMASVACLAAAVLGAVVAFVTWGLRLPFLVAGLIGFAELMDEISFGSRLFDLHPPALYGGGELDGFHDLLILAYRLLRDVNPALAWIWIGLLLAASLALIVFALSPLRRGIDDKRSWLADHLLIFVHIGFIGLAQVIDIATESQVLSAMEEMLEFNAGLTLLFYVAQQAHRSPTKIIPHRTRRD</sequence>
<organism evidence="3 4">
    <name type="scientific">Rhizobium etli</name>
    <dbReference type="NCBI Taxonomy" id="29449"/>
    <lineage>
        <taxon>Bacteria</taxon>
        <taxon>Pseudomonadati</taxon>
        <taxon>Pseudomonadota</taxon>
        <taxon>Alphaproteobacteria</taxon>
        <taxon>Hyphomicrobiales</taxon>
        <taxon>Rhizobiaceae</taxon>
        <taxon>Rhizobium/Agrobacterium group</taxon>
        <taxon>Rhizobium</taxon>
    </lineage>
</organism>
<evidence type="ECO:0000313" key="4">
    <source>
        <dbReference type="Proteomes" id="UP000523431"/>
    </source>
</evidence>
<proteinExistence type="predicted"/>
<keyword evidence="1" id="KW-0472">Membrane</keyword>
<dbReference type="EMBL" id="JACIID010000006">
    <property type="protein sequence ID" value="MBB4536351.1"/>
    <property type="molecule type" value="Genomic_DNA"/>
</dbReference>
<feature type="transmembrane region" description="Helical" evidence="1">
    <location>
        <begin position="63"/>
        <end position="87"/>
    </location>
</feature>
<evidence type="ECO:0000313" key="3">
    <source>
        <dbReference type="EMBL" id="MBB4536351.1"/>
    </source>
</evidence>
<feature type="transmembrane region" description="Helical" evidence="1">
    <location>
        <begin position="150"/>
        <end position="170"/>
    </location>
</feature>
<evidence type="ECO:0000313" key="2">
    <source>
        <dbReference type="EMBL" id="MBB4480753.1"/>
    </source>
</evidence>
<dbReference type="AlphaFoldDB" id="A0A7W6ZI19"/>
<accession>A0A7W6ZI19</accession>
<feature type="transmembrane region" description="Helical" evidence="1">
    <location>
        <begin position="29"/>
        <end position="51"/>
    </location>
</feature>
<reference evidence="4 5" key="1">
    <citation type="submission" date="2020-08" db="EMBL/GenBank/DDBJ databases">
        <title>Genomic Encyclopedia of Type Strains, Phase IV (KMG-V): Genome sequencing to study the core and pangenomes of soil and plant-associated prokaryotes.</title>
        <authorList>
            <person name="Whitman W."/>
        </authorList>
    </citation>
    <scope>NUCLEOTIDE SEQUENCE [LARGE SCALE GENOMIC DNA]</scope>
    <source>
        <strain evidence="2 5">SEMIA 471</strain>
        <strain evidence="3 4">SEMIA 489</strain>
    </source>
</reference>
<dbReference type="Proteomes" id="UP000557344">
    <property type="component" value="Unassembled WGS sequence"/>
</dbReference>
<name>A0A7W6ZI19_RHIET</name>
<gene>
    <name evidence="2" type="ORF">GGE46_003341</name>
    <name evidence="3" type="ORF">GGE57_003107</name>
</gene>
<evidence type="ECO:0000256" key="1">
    <source>
        <dbReference type="SAM" id="Phobius"/>
    </source>
</evidence>
<evidence type="ECO:0000313" key="5">
    <source>
        <dbReference type="Proteomes" id="UP000557344"/>
    </source>
</evidence>